<dbReference type="EnsemblMetazoa" id="SMAR000673-RA">
    <property type="protein sequence ID" value="SMAR000673-PA"/>
    <property type="gene ID" value="SMAR000673"/>
</dbReference>
<evidence type="ECO:0000313" key="8">
    <source>
        <dbReference type="EnsemblMetazoa" id="SMAR000673-PA"/>
    </source>
</evidence>
<comment type="catalytic activity">
    <reaction evidence="6">
        <text>an acyl-CoA + a 1,2-diacyl-sn-glycerol = a triacyl-sn-glycerol + CoA</text>
        <dbReference type="Rhea" id="RHEA:10868"/>
        <dbReference type="ChEBI" id="CHEBI:17815"/>
        <dbReference type="ChEBI" id="CHEBI:57287"/>
        <dbReference type="ChEBI" id="CHEBI:58342"/>
        <dbReference type="ChEBI" id="CHEBI:64615"/>
        <dbReference type="EC" id="2.3.1.20"/>
    </reaction>
</comment>
<dbReference type="InterPro" id="IPR045034">
    <property type="entry name" value="O-acyltransferase_WSD1-like"/>
</dbReference>
<keyword evidence="4" id="KW-0808">Transferase</keyword>
<dbReference type="GO" id="GO:0019432">
    <property type="term" value="P:triglyceride biosynthetic process"/>
    <property type="evidence" value="ECO:0007669"/>
    <property type="project" value="UniProtKB-UniPathway"/>
</dbReference>
<keyword evidence="9" id="KW-1185">Reference proteome</keyword>
<dbReference type="GO" id="GO:0005886">
    <property type="term" value="C:plasma membrane"/>
    <property type="evidence" value="ECO:0007669"/>
    <property type="project" value="TreeGrafter"/>
</dbReference>
<name>T1IIH5_STRMM</name>
<dbReference type="eggNOG" id="ENOG502RZT4">
    <property type="taxonomic scope" value="Eukaryota"/>
</dbReference>
<proteinExistence type="predicted"/>
<keyword evidence="5" id="KW-0012">Acyltransferase</keyword>
<comment type="pathway">
    <text evidence="1">Glycerolipid metabolism; triacylglycerol biosynthesis.</text>
</comment>
<evidence type="ECO:0000259" key="7">
    <source>
        <dbReference type="Pfam" id="PF03007"/>
    </source>
</evidence>
<evidence type="ECO:0000256" key="5">
    <source>
        <dbReference type="ARBA" id="ARBA00023315"/>
    </source>
</evidence>
<evidence type="ECO:0000256" key="4">
    <source>
        <dbReference type="ARBA" id="ARBA00022679"/>
    </source>
</evidence>
<evidence type="ECO:0000256" key="6">
    <source>
        <dbReference type="ARBA" id="ARBA00048109"/>
    </source>
</evidence>
<comment type="pathway">
    <text evidence="2">Lipid metabolism.</text>
</comment>
<evidence type="ECO:0000256" key="2">
    <source>
        <dbReference type="ARBA" id="ARBA00005189"/>
    </source>
</evidence>
<dbReference type="PhylomeDB" id="T1IIH5"/>
<sequence>MEQMKNAVKSKWTDVNDKQDQYKHPRLRKHVADSCGYFYWLIDKNFSIDDHIQIYDCKPPKNQNQLDDLCSQISSQPLPKNQSPWLILLFPLDESFGNNEPRYVVFFRFHHCLGDGYNLNRMISNCFLDEKYLNFLKAKSEKKISITTLLTTFFYYPKFLVDCCLSKDNNILHGPPQTGKRFLQQVSLYSLPRVKKIAKATGATINDVMVSCIAGALKKYFSKNNAPPLKDVHCYVPVLLQSASEEAGFKNNTSMSLLPLALSDATGLGRLKSTQKATSLGFIVSSFIGKMQLTVSADEAIMEKKDVDTIVMTFFEEFEELENSITI</sequence>
<reference evidence="9" key="1">
    <citation type="submission" date="2011-05" db="EMBL/GenBank/DDBJ databases">
        <authorList>
            <person name="Richards S.R."/>
            <person name="Qu J."/>
            <person name="Jiang H."/>
            <person name="Jhangiani S.N."/>
            <person name="Agravi P."/>
            <person name="Goodspeed R."/>
            <person name="Gross S."/>
            <person name="Mandapat C."/>
            <person name="Jackson L."/>
            <person name="Mathew T."/>
            <person name="Pu L."/>
            <person name="Thornton R."/>
            <person name="Saada N."/>
            <person name="Wilczek-Boney K.B."/>
            <person name="Lee S."/>
            <person name="Kovar C."/>
            <person name="Wu Y."/>
            <person name="Scherer S.E."/>
            <person name="Worley K.C."/>
            <person name="Muzny D.M."/>
            <person name="Gibbs R."/>
        </authorList>
    </citation>
    <scope>NUCLEOTIDE SEQUENCE</scope>
    <source>
        <strain evidence="9">Brora</strain>
    </source>
</reference>
<dbReference type="Pfam" id="PF03007">
    <property type="entry name" value="WS_DGAT_cat"/>
    <property type="match status" value="1"/>
</dbReference>
<dbReference type="GO" id="GO:0004144">
    <property type="term" value="F:diacylglycerol O-acyltransferase activity"/>
    <property type="evidence" value="ECO:0007669"/>
    <property type="project" value="UniProtKB-EC"/>
</dbReference>
<dbReference type="InterPro" id="IPR004255">
    <property type="entry name" value="O-acyltransferase_WSD1_N"/>
</dbReference>
<dbReference type="STRING" id="126957.T1IIH5"/>
<organism evidence="8 9">
    <name type="scientific">Strigamia maritima</name>
    <name type="common">European centipede</name>
    <name type="synonym">Geophilus maritimus</name>
    <dbReference type="NCBI Taxonomy" id="126957"/>
    <lineage>
        <taxon>Eukaryota</taxon>
        <taxon>Metazoa</taxon>
        <taxon>Ecdysozoa</taxon>
        <taxon>Arthropoda</taxon>
        <taxon>Myriapoda</taxon>
        <taxon>Chilopoda</taxon>
        <taxon>Pleurostigmophora</taxon>
        <taxon>Geophilomorpha</taxon>
        <taxon>Linotaeniidae</taxon>
        <taxon>Strigamia</taxon>
    </lineage>
</organism>
<dbReference type="OMA" id="LADHIFM"/>
<dbReference type="EMBL" id="AFFK01014267">
    <property type="status" value="NOT_ANNOTATED_CDS"/>
    <property type="molecule type" value="Genomic_DNA"/>
</dbReference>
<accession>T1IIH5</accession>
<dbReference type="PANTHER" id="PTHR31650:SF1">
    <property type="entry name" value="WAX ESTER SYNTHASE_DIACYLGLYCEROL ACYLTRANSFERASE 4-RELATED"/>
    <property type="match status" value="1"/>
</dbReference>
<feature type="domain" description="O-acyltransferase WSD1-like N-terminal" evidence="7">
    <location>
        <begin position="19"/>
        <end position="126"/>
    </location>
</feature>
<dbReference type="EC" id="2.3.1.20" evidence="3"/>
<evidence type="ECO:0000256" key="3">
    <source>
        <dbReference type="ARBA" id="ARBA00013244"/>
    </source>
</evidence>
<dbReference type="AlphaFoldDB" id="T1IIH5"/>
<dbReference type="UniPathway" id="UPA00282"/>
<protein>
    <recommendedName>
        <fullName evidence="3">diacylglycerol O-acyltransferase</fullName>
        <ecNumber evidence="3">2.3.1.20</ecNumber>
    </recommendedName>
</protein>
<evidence type="ECO:0000256" key="1">
    <source>
        <dbReference type="ARBA" id="ARBA00004771"/>
    </source>
</evidence>
<dbReference type="HOGENOM" id="CLU_024186_1_1_1"/>
<dbReference type="PANTHER" id="PTHR31650">
    <property type="entry name" value="O-ACYLTRANSFERASE (WSD1-LIKE) FAMILY PROTEIN"/>
    <property type="match status" value="1"/>
</dbReference>
<dbReference type="Proteomes" id="UP000014500">
    <property type="component" value="Unassembled WGS sequence"/>
</dbReference>
<reference evidence="8" key="2">
    <citation type="submission" date="2015-02" db="UniProtKB">
        <authorList>
            <consortium name="EnsemblMetazoa"/>
        </authorList>
    </citation>
    <scope>IDENTIFICATION</scope>
</reference>
<evidence type="ECO:0000313" key="9">
    <source>
        <dbReference type="Proteomes" id="UP000014500"/>
    </source>
</evidence>